<feature type="domain" description="Tyr recombinase" evidence="4">
    <location>
        <begin position="100"/>
        <end position="314"/>
    </location>
</feature>
<dbReference type="Gene3D" id="1.10.443.10">
    <property type="entry name" value="Intergrase catalytic core"/>
    <property type="match status" value="1"/>
</dbReference>
<keyword evidence="2" id="KW-0233">DNA recombination</keyword>
<dbReference type="PROSITE" id="PS51900">
    <property type="entry name" value="CB"/>
    <property type="match status" value="1"/>
</dbReference>
<sequence>MDWQGTVDTFLSFLRSSGRKNSTLKRYKYDLSLFIAWISKRSSEPSQDVFRRFNTDTLNTFLNTLQKERKSSLSNIKRIKGVVINYLQFHGATADLTSDITPPPLTAKNFASDKEIKKLMQTIQSLKGLSAYQASGRMHILKRNTLLIRFMIQYGLSIQDISTLSMRDLKLTESIITPGQISAHKRPITLLKEDQKLIMDYLHDVPESVRPRHQSNDPLFVAFDFAPQTFRWDYSEDAPAALTKIAIQRMLQKEIKRSDIHVTATMLRNRWILNSLQKGMKPLEIQRYLGLKSIEALHRYVVFWRELESKKIGN</sequence>
<comment type="caution">
    <text evidence="6">The sequence shown here is derived from an EMBL/GenBank/DDBJ whole genome shotgun (WGS) entry which is preliminary data.</text>
</comment>
<dbReference type="SUPFAM" id="SSF56349">
    <property type="entry name" value="DNA breaking-rejoining enzymes"/>
    <property type="match status" value="1"/>
</dbReference>
<feature type="domain" description="Core-binding (CB)" evidence="5">
    <location>
        <begin position="1"/>
        <end position="91"/>
    </location>
</feature>
<dbReference type="InterPro" id="IPR010998">
    <property type="entry name" value="Integrase_recombinase_N"/>
</dbReference>
<reference evidence="6 7" key="1">
    <citation type="submission" date="2012-12" db="EMBL/GenBank/DDBJ databases">
        <title>The Genome Sequence of Bacillus cereus VD184.</title>
        <authorList>
            <consortium name="The Broad Institute Genome Sequencing Platform"/>
            <consortium name="The Broad Institute Genome Sequencing Center for Infectious Disease"/>
            <person name="Feldgarden M."/>
            <person name="Van der Auwera G.A."/>
            <person name="Mahillon J."/>
            <person name="Duprez V."/>
            <person name="Timmery S."/>
            <person name="Mattelet C."/>
            <person name="Dierick K."/>
            <person name="Sun M."/>
            <person name="Yu Z."/>
            <person name="Zhu L."/>
            <person name="Hu X."/>
            <person name="Shank E.B."/>
            <person name="Swiecicka I."/>
            <person name="Hansen B.M."/>
            <person name="Andrup L."/>
            <person name="Walker B."/>
            <person name="Young S.K."/>
            <person name="Zeng Q."/>
            <person name="Gargeya S."/>
            <person name="Fitzgerald M."/>
            <person name="Haas B."/>
            <person name="Abouelleil A."/>
            <person name="Alvarado L."/>
            <person name="Arachchi H.M."/>
            <person name="Berlin A.M."/>
            <person name="Chapman S.B."/>
            <person name="Dewar J."/>
            <person name="Goldberg J."/>
            <person name="Griggs A."/>
            <person name="Gujja S."/>
            <person name="Hansen M."/>
            <person name="Howarth C."/>
            <person name="Imamovic A."/>
            <person name="Larimer J."/>
            <person name="McCowan C."/>
            <person name="Murphy C."/>
            <person name="Neiman D."/>
            <person name="Pearson M."/>
            <person name="Priest M."/>
            <person name="Roberts A."/>
            <person name="Saif S."/>
            <person name="Shea T."/>
            <person name="Sisk P."/>
            <person name="Sykes S."/>
            <person name="Wortman J."/>
            <person name="Nusbaum C."/>
            <person name="Birren B."/>
        </authorList>
    </citation>
    <scope>NUCLEOTIDE SEQUENCE [LARGE SCALE GENOMIC DNA]</scope>
    <source>
        <strain evidence="6 7">VD184</strain>
    </source>
</reference>
<evidence type="ECO:0008006" key="8">
    <source>
        <dbReference type="Google" id="ProtNLM"/>
    </source>
</evidence>
<dbReference type="CDD" id="cd00397">
    <property type="entry name" value="DNA_BRE_C"/>
    <property type="match status" value="1"/>
</dbReference>
<dbReference type="Gene3D" id="1.10.150.130">
    <property type="match status" value="1"/>
</dbReference>
<dbReference type="InterPro" id="IPR011010">
    <property type="entry name" value="DNA_brk_join_enz"/>
</dbReference>
<dbReference type="InterPro" id="IPR044068">
    <property type="entry name" value="CB"/>
</dbReference>
<dbReference type="InterPro" id="IPR002104">
    <property type="entry name" value="Integrase_catalytic"/>
</dbReference>
<dbReference type="Pfam" id="PF00589">
    <property type="entry name" value="Phage_integrase"/>
    <property type="match status" value="1"/>
</dbReference>
<dbReference type="RefSeq" id="WP_016124166.1">
    <property type="nucleotide sequence ID" value="NZ_KB976855.1"/>
</dbReference>
<proteinExistence type="predicted"/>
<dbReference type="PANTHER" id="PTHR30349">
    <property type="entry name" value="PHAGE INTEGRASE-RELATED"/>
    <property type="match status" value="1"/>
</dbReference>
<organism evidence="6 7">
    <name type="scientific">Bacillus cereus VD184</name>
    <dbReference type="NCBI Taxonomy" id="1053242"/>
    <lineage>
        <taxon>Bacteria</taxon>
        <taxon>Bacillati</taxon>
        <taxon>Bacillota</taxon>
        <taxon>Bacilli</taxon>
        <taxon>Bacillales</taxon>
        <taxon>Bacillaceae</taxon>
        <taxon>Bacillus</taxon>
        <taxon>Bacillus cereus group</taxon>
    </lineage>
</organism>
<evidence type="ECO:0000259" key="5">
    <source>
        <dbReference type="PROSITE" id="PS51900"/>
    </source>
</evidence>
<dbReference type="PROSITE" id="PS51898">
    <property type="entry name" value="TYR_RECOMBINASE"/>
    <property type="match status" value="1"/>
</dbReference>
<dbReference type="GO" id="GO:0003677">
    <property type="term" value="F:DNA binding"/>
    <property type="evidence" value="ECO:0007669"/>
    <property type="project" value="UniProtKB-UniRule"/>
</dbReference>
<dbReference type="InterPro" id="IPR013762">
    <property type="entry name" value="Integrase-like_cat_sf"/>
</dbReference>
<evidence type="ECO:0000256" key="3">
    <source>
        <dbReference type="PROSITE-ProRule" id="PRU01248"/>
    </source>
</evidence>
<evidence type="ECO:0000313" key="6">
    <source>
        <dbReference type="EMBL" id="EOQ00424.1"/>
    </source>
</evidence>
<dbReference type="GO" id="GO:0015074">
    <property type="term" value="P:DNA integration"/>
    <property type="evidence" value="ECO:0007669"/>
    <property type="project" value="InterPro"/>
</dbReference>
<accession>A0A9W5R0H8</accession>
<dbReference type="AlphaFoldDB" id="A0A9W5R0H8"/>
<evidence type="ECO:0000256" key="1">
    <source>
        <dbReference type="ARBA" id="ARBA00023125"/>
    </source>
</evidence>
<evidence type="ECO:0000256" key="2">
    <source>
        <dbReference type="ARBA" id="ARBA00023172"/>
    </source>
</evidence>
<dbReference type="PANTHER" id="PTHR30349:SF86">
    <property type="entry name" value="INTEGRASE_RECOMBINASE AQ_AA09-RELATED"/>
    <property type="match status" value="1"/>
</dbReference>
<name>A0A9W5R0H8_BACCE</name>
<dbReference type="Proteomes" id="UP000014028">
    <property type="component" value="Unassembled WGS sequence"/>
</dbReference>
<protein>
    <recommendedName>
        <fullName evidence="8">Integrase</fullName>
    </recommendedName>
</protein>
<evidence type="ECO:0000259" key="4">
    <source>
        <dbReference type="PROSITE" id="PS51898"/>
    </source>
</evidence>
<dbReference type="InterPro" id="IPR050090">
    <property type="entry name" value="Tyrosine_recombinase_XerCD"/>
</dbReference>
<keyword evidence="1 3" id="KW-0238">DNA-binding</keyword>
<dbReference type="EMBL" id="AHFK01000116">
    <property type="protein sequence ID" value="EOQ00424.1"/>
    <property type="molecule type" value="Genomic_DNA"/>
</dbReference>
<evidence type="ECO:0000313" key="7">
    <source>
        <dbReference type="Proteomes" id="UP000014028"/>
    </source>
</evidence>
<dbReference type="GO" id="GO:0006310">
    <property type="term" value="P:DNA recombination"/>
    <property type="evidence" value="ECO:0007669"/>
    <property type="project" value="UniProtKB-KW"/>
</dbReference>
<gene>
    <name evidence="6" type="ORF">IKC_06469</name>
</gene>